<protein>
    <recommendedName>
        <fullName evidence="3">RecA family profile 1 domain-containing protein</fullName>
    </recommendedName>
</protein>
<keyword evidence="1" id="KW-0547">Nucleotide-binding</keyword>
<evidence type="ECO:0000256" key="1">
    <source>
        <dbReference type="ARBA" id="ARBA00022741"/>
    </source>
</evidence>
<dbReference type="InterPro" id="IPR013632">
    <property type="entry name" value="Rad51_C"/>
</dbReference>
<feature type="non-terminal residue" evidence="4">
    <location>
        <position position="1"/>
    </location>
</feature>
<evidence type="ECO:0000313" key="4">
    <source>
        <dbReference type="EMBL" id="GAG70997.1"/>
    </source>
</evidence>
<dbReference type="SUPFAM" id="SSF52540">
    <property type="entry name" value="P-loop containing nucleoside triphosphate hydrolases"/>
    <property type="match status" value="1"/>
</dbReference>
<dbReference type="PROSITE" id="PS50162">
    <property type="entry name" value="RECA_2"/>
    <property type="match status" value="1"/>
</dbReference>
<dbReference type="GO" id="GO:0005524">
    <property type="term" value="F:ATP binding"/>
    <property type="evidence" value="ECO:0007669"/>
    <property type="project" value="UniProtKB-KW"/>
</dbReference>
<dbReference type="InterPro" id="IPR027417">
    <property type="entry name" value="P-loop_NTPase"/>
</dbReference>
<accession>X1ANN9</accession>
<evidence type="ECO:0000259" key="3">
    <source>
        <dbReference type="PROSITE" id="PS50162"/>
    </source>
</evidence>
<sequence length="53" mass="5508">DLDGIFGQGLQQATITEISGETGAGKTQLAFQLAVNATLPPDKGGLNKNTLFF</sequence>
<keyword evidence="2" id="KW-0067">ATP-binding</keyword>
<dbReference type="Pfam" id="PF08423">
    <property type="entry name" value="Rad51"/>
    <property type="match status" value="1"/>
</dbReference>
<gene>
    <name evidence="4" type="ORF">S01H4_15683</name>
</gene>
<name>X1ANN9_9ZZZZ</name>
<dbReference type="EMBL" id="BART01006872">
    <property type="protein sequence ID" value="GAG70997.1"/>
    <property type="molecule type" value="Genomic_DNA"/>
</dbReference>
<comment type="caution">
    <text evidence="4">The sequence shown here is derived from an EMBL/GenBank/DDBJ whole genome shotgun (WGS) entry which is preliminary data.</text>
</comment>
<dbReference type="InterPro" id="IPR020588">
    <property type="entry name" value="RecA_ATP-bd"/>
</dbReference>
<organism evidence="4">
    <name type="scientific">marine sediment metagenome</name>
    <dbReference type="NCBI Taxonomy" id="412755"/>
    <lineage>
        <taxon>unclassified sequences</taxon>
        <taxon>metagenomes</taxon>
        <taxon>ecological metagenomes</taxon>
    </lineage>
</organism>
<dbReference type="Gene3D" id="3.40.50.300">
    <property type="entry name" value="P-loop containing nucleotide triphosphate hydrolases"/>
    <property type="match status" value="1"/>
</dbReference>
<dbReference type="AlphaFoldDB" id="X1ANN9"/>
<dbReference type="PANTHER" id="PTHR22942">
    <property type="entry name" value="RECA/RAD51/RADA DNA STRAND-PAIRING FAMILY MEMBER"/>
    <property type="match status" value="1"/>
</dbReference>
<dbReference type="GO" id="GO:0003677">
    <property type="term" value="F:DNA binding"/>
    <property type="evidence" value="ECO:0007669"/>
    <property type="project" value="InterPro"/>
</dbReference>
<dbReference type="GO" id="GO:0140664">
    <property type="term" value="F:ATP-dependent DNA damage sensor activity"/>
    <property type="evidence" value="ECO:0007669"/>
    <property type="project" value="InterPro"/>
</dbReference>
<feature type="domain" description="RecA family profile 1" evidence="3">
    <location>
        <begin position="1"/>
        <end position="53"/>
    </location>
</feature>
<dbReference type="GO" id="GO:0006281">
    <property type="term" value="P:DNA repair"/>
    <property type="evidence" value="ECO:0007669"/>
    <property type="project" value="InterPro"/>
</dbReference>
<dbReference type="PANTHER" id="PTHR22942:SF30">
    <property type="entry name" value="MEIOTIC RECOMBINATION PROTEIN DMC1_LIM15 HOMOLOG"/>
    <property type="match status" value="1"/>
</dbReference>
<proteinExistence type="predicted"/>
<reference evidence="4" key="1">
    <citation type="journal article" date="2014" name="Front. Microbiol.">
        <title>High frequency of phylogenetically diverse reductive dehalogenase-homologous genes in deep subseafloor sedimentary metagenomes.</title>
        <authorList>
            <person name="Kawai M."/>
            <person name="Futagami T."/>
            <person name="Toyoda A."/>
            <person name="Takaki Y."/>
            <person name="Nishi S."/>
            <person name="Hori S."/>
            <person name="Arai W."/>
            <person name="Tsubouchi T."/>
            <person name="Morono Y."/>
            <person name="Uchiyama I."/>
            <person name="Ito T."/>
            <person name="Fujiyama A."/>
            <person name="Inagaki F."/>
            <person name="Takami H."/>
        </authorList>
    </citation>
    <scope>NUCLEOTIDE SEQUENCE</scope>
    <source>
        <strain evidence="4">Expedition CK06-06</strain>
    </source>
</reference>
<evidence type="ECO:0000256" key="2">
    <source>
        <dbReference type="ARBA" id="ARBA00022840"/>
    </source>
</evidence>